<dbReference type="Proteomes" id="UP000012329">
    <property type="component" value="Unassembled WGS sequence"/>
</dbReference>
<sequence length="99" mass="11536">MAYSLSGKGFYSPVEKNLIIGDRVYVTFYVAGKEFSNILAIPVWLNVREDDPEFEPGAVFIFVTPPWRLLFWRLLVRTKQQFQNLIHQILHPIESSHSI</sequence>
<proteinExistence type="predicted"/>
<reference evidence="1 2" key="1">
    <citation type="submission" date="2013-02" db="EMBL/GenBank/DDBJ databases">
        <authorList>
            <person name="Harkins D.M."/>
            <person name="Durkin A.S."/>
            <person name="Brinkac L.M."/>
            <person name="Haft D.H."/>
            <person name="Selengut J.D."/>
            <person name="Sanka R."/>
            <person name="DePew J."/>
            <person name="Purushe J."/>
            <person name="Whelen A.C."/>
            <person name="Vinetz J.M."/>
            <person name="Sutton G.G."/>
            <person name="Nierman W.C."/>
            <person name="Fouts D.E."/>
        </authorList>
    </citation>
    <scope>NUCLEOTIDE SEQUENCE [LARGE SCALE GENOMIC DNA]</scope>
    <source>
        <strain evidence="1 2">2002000626</strain>
    </source>
</reference>
<organism evidence="1 2">
    <name type="scientific">Leptospira interrogans str. 2002000626</name>
    <dbReference type="NCBI Taxonomy" id="996803"/>
    <lineage>
        <taxon>Bacteria</taxon>
        <taxon>Pseudomonadati</taxon>
        <taxon>Spirochaetota</taxon>
        <taxon>Spirochaetia</taxon>
        <taxon>Leptospirales</taxon>
        <taxon>Leptospiraceae</taxon>
        <taxon>Leptospira</taxon>
    </lineage>
</organism>
<evidence type="ECO:0008006" key="3">
    <source>
        <dbReference type="Google" id="ProtNLM"/>
    </source>
</evidence>
<evidence type="ECO:0000313" key="2">
    <source>
        <dbReference type="Proteomes" id="UP000012329"/>
    </source>
</evidence>
<gene>
    <name evidence="1" type="ORF">LEP1GSC029_0308</name>
</gene>
<dbReference type="EMBL" id="AFJL02000162">
    <property type="protein sequence ID" value="EMY03862.1"/>
    <property type="molecule type" value="Genomic_DNA"/>
</dbReference>
<name>A0A829CUL0_LEPIR</name>
<protein>
    <recommendedName>
        <fullName evidence="3">PilZ domain-containing protein</fullName>
    </recommendedName>
</protein>
<accession>A0A829CUL0</accession>
<comment type="caution">
    <text evidence="1">The sequence shown here is derived from an EMBL/GenBank/DDBJ whole genome shotgun (WGS) entry which is preliminary data.</text>
</comment>
<evidence type="ECO:0000313" key="1">
    <source>
        <dbReference type="EMBL" id="EMY03862.1"/>
    </source>
</evidence>
<dbReference type="AlphaFoldDB" id="A0A829CUL0"/>